<evidence type="ECO:0000256" key="1">
    <source>
        <dbReference type="ARBA" id="ARBA00010652"/>
    </source>
</evidence>
<proteinExistence type="inferred from homology"/>
<evidence type="ECO:0008006" key="8">
    <source>
        <dbReference type="Google" id="ProtNLM"/>
    </source>
</evidence>
<feature type="compositionally biased region" description="Pro residues" evidence="2">
    <location>
        <begin position="339"/>
        <end position="348"/>
    </location>
</feature>
<gene>
    <name evidence="6" type="ORF">MTIM_17840</name>
</gene>
<keyword evidence="7" id="KW-1185">Reference proteome</keyword>
<feature type="domain" description="PPE" evidence="4">
    <location>
        <begin position="1"/>
        <end position="142"/>
    </location>
</feature>
<dbReference type="GO" id="GO:0052572">
    <property type="term" value="P:response to host immune response"/>
    <property type="evidence" value="ECO:0007669"/>
    <property type="project" value="TreeGrafter"/>
</dbReference>
<comment type="similarity">
    <text evidence="1">Belongs to the mycobacterial PPE family.</text>
</comment>
<feature type="compositionally biased region" description="Low complexity" evidence="2">
    <location>
        <begin position="152"/>
        <end position="170"/>
    </location>
</feature>
<evidence type="ECO:0000256" key="3">
    <source>
        <dbReference type="SAM" id="Phobius"/>
    </source>
</evidence>
<organism evidence="6 7">
    <name type="scientific">Mycobacterium timonense</name>
    <dbReference type="NCBI Taxonomy" id="701043"/>
    <lineage>
        <taxon>Bacteria</taxon>
        <taxon>Bacillati</taxon>
        <taxon>Actinomycetota</taxon>
        <taxon>Actinomycetes</taxon>
        <taxon>Mycobacteriales</taxon>
        <taxon>Mycobacteriaceae</taxon>
        <taxon>Mycobacterium</taxon>
        <taxon>Mycobacterium avium complex (MAC)</taxon>
    </lineage>
</organism>
<feature type="transmembrane region" description="Helical" evidence="3">
    <location>
        <begin position="276"/>
        <end position="301"/>
    </location>
</feature>
<dbReference type="Pfam" id="PF18878">
    <property type="entry name" value="PPE-PPW"/>
    <property type="match status" value="1"/>
</dbReference>
<dbReference type="Proteomes" id="UP000465301">
    <property type="component" value="Unassembled WGS sequence"/>
</dbReference>
<feature type="region of interest" description="Disordered" evidence="2">
    <location>
        <begin position="152"/>
        <end position="188"/>
    </location>
</feature>
<dbReference type="PANTHER" id="PTHR46766:SF1">
    <property type="entry name" value="GLUTAMINE-RICH PROTEIN 2"/>
    <property type="match status" value="1"/>
</dbReference>
<feature type="domain" description="PPE-PPW subfamily C-terminal" evidence="5">
    <location>
        <begin position="446"/>
        <end position="489"/>
    </location>
</feature>
<sequence length="493" mass="50580">MLAAAAHWQGLSDQYFLTAAELTELLGGAQASSWQGPSAEQYVAAHAPYLAWLEKSGVDSALAAASHETAALAYTAALAAMPTLPELAANHAVHAALVGTNFFGINTIPIAVNEADYARMWVQAADTMTAYQATSGTAMAAVPAAAAAPSIVNSDPNSSSDMNSSMDSGGMDMGDGDMPMGPPTPPSDPAGQLQWLIDQLMQQYQFLFQWMVDPSSTGFTPQMIWEGFTGTLQSLFTDLIPNLLMHPSAANFLLVLVYASMAVVHGSQLIMMAAPYLVPLVAPLPLFGLAGLGGLGALGAIPAPTAIEAVPVPAQPVILPTGTERLVPVLTSAPMAPSASPPTPPQPPTLHTATTPAPAPAPVPSPLPMYVVAAAPDPDGRLGPPADTAMALATSARSARAASNPTATSAAARRSKAKLKDLANRHEYMDLTPDDNPTPEMDFETRAAPQGAGTLGFAGTQKAGAGARGLTHDTGIDATVKAPLLPTTWGDGA</sequence>
<feature type="transmembrane region" description="Helical" evidence="3">
    <location>
        <begin position="243"/>
        <end position="264"/>
    </location>
</feature>
<evidence type="ECO:0000313" key="6">
    <source>
        <dbReference type="EMBL" id="GFG95905.1"/>
    </source>
</evidence>
<dbReference type="SUPFAM" id="SSF140459">
    <property type="entry name" value="PE/PPE dimer-like"/>
    <property type="match status" value="1"/>
</dbReference>
<evidence type="ECO:0000256" key="2">
    <source>
        <dbReference type="SAM" id="MobiDB-lite"/>
    </source>
</evidence>
<dbReference type="EMBL" id="BLLA01000001">
    <property type="protein sequence ID" value="GFG95905.1"/>
    <property type="molecule type" value="Genomic_DNA"/>
</dbReference>
<dbReference type="InterPro" id="IPR043641">
    <property type="entry name" value="PPE-PPW_C"/>
</dbReference>
<evidence type="ECO:0000259" key="4">
    <source>
        <dbReference type="Pfam" id="PF00823"/>
    </source>
</evidence>
<dbReference type="Gene3D" id="1.20.1260.20">
    <property type="entry name" value="PPE superfamily"/>
    <property type="match status" value="1"/>
</dbReference>
<keyword evidence="3" id="KW-1133">Transmembrane helix</keyword>
<reference evidence="6 7" key="1">
    <citation type="journal article" date="2019" name="Emerg. Microbes Infect.">
        <title>Comprehensive subspecies identification of 175 nontuberculous mycobacteria species based on 7547 genomic profiles.</title>
        <authorList>
            <person name="Matsumoto Y."/>
            <person name="Kinjo T."/>
            <person name="Motooka D."/>
            <person name="Nabeya D."/>
            <person name="Jung N."/>
            <person name="Uechi K."/>
            <person name="Horii T."/>
            <person name="Iida T."/>
            <person name="Fujita J."/>
            <person name="Nakamura S."/>
        </authorList>
    </citation>
    <scope>NUCLEOTIDE SEQUENCE [LARGE SCALE GENOMIC DNA]</scope>
    <source>
        <strain evidence="6 7">JCM 30726</strain>
    </source>
</reference>
<dbReference type="PANTHER" id="PTHR46766">
    <property type="entry name" value="GLUTAMINE-RICH PROTEIN 2"/>
    <property type="match status" value="1"/>
</dbReference>
<keyword evidence="3" id="KW-0812">Transmembrane</keyword>
<dbReference type="InterPro" id="IPR000030">
    <property type="entry name" value="PPE_dom"/>
</dbReference>
<protein>
    <recommendedName>
        <fullName evidence="8">PPE family protein</fullName>
    </recommendedName>
</protein>
<evidence type="ECO:0000313" key="7">
    <source>
        <dbReference type="Proteomes" id="UP000465301"/>
    </source>
</evidence>
<comment type="caution">
    <text evidence="6">The sequence shown here is derived from an EMBL/GenBank/DDBJ whole genome shotgun (WGS) entry which is preliminary data.</text>
</comment>
<feature type="region of interest" description="Disordered" evidence="2">
    <location>
        <begin position="333"/>
        <end position="362"/>
    </location>
</feature>
<evidence type="ECO:0000259" key="5">
    <source>
        <dbReference type="Pfam" id="PF18878"/>
    </source>
</evidence>
<dbReference type="InterPro" id="IPR038332">
    <property type="entry name" value="PPE_sf"/>
</dbReference>
<accession>A0A7I9Z4W5</accession>
<keyword evidence="3" id="KW-0472">Membrane</keyword>
<dbReference type="AlphaFoldDB" id="A0A7I9Z4W5"/>
<dbReference type="Pfam" id="PF00823">
    <property type="entry name" value="PPE"/>
    <property type="match status" value="1"/>
</dbReference>
<name>A0A7I9Z4W5_9MYCO</name>